<keyword evidence="1" id="KW-0812">Transmembrane</keyword>
<keyword evidence="1" id="KW-0472">Membrane</keyword>
<evidence type="ECO:0000313" key="2">
    <source>
        <dbReference type="EMBL" id="MCS3919795.1"/>
    </source>
</evidence>
<gene>
    <name evidence="2" type="ORF">M2350_002212</name>
</gene>
<evidence type="ECO:0000256" key="1">
    <source>
        <dbReference type="SAM" id="Phobius"/>
    </source>
</evidence>
<evidence type="ECO:0000313" key="3">
    <source>
        <dbReference type="Proteomes" id="UP001204798"/>
    </source>
</evidence>
<keyword evidence="1" id="KW-1133">Transmembrane helix</keyword>
<dbReference type="Proteomes" id="UP001204798">
    <property type="component" value="Unassembled WGS sequence"/>
</dbReference>
<reference evidence="2 3" key="1">
    <citation type="submission" date="2022-08" db="EMBL/GenBank/DDBJ databases">
        <title>Bacterial and archaeal communities from various locations to study Microbial Dark Matter (Phase II).</title>
        <authorList>
            <person name="Stepanauskas R."/>
        </authorList>
    </citation>
    <scope>NUCLEOTIDE SEQUENCE [LARGE SCALE GENOMIC DNA]</scope>
    <source>
        <strain evidence="2 3">PD1</strain>
    </source>
</reference>
<proteinExistence type="predicted"/>
<protein>
    <submittedName>
        <fullName evidence="2">Uncharacterized protein</fullName>
    </submittedName>
</protein>
<keyword evidence="3" id="KW-1185">Reference proteome</keyword>
<accession>A0ABT2ESC0</accession>
<dbReference type="EMBL" id="JANUCP010000004">
    <property type="protein sequence ID" value="MCS3919795.1"/>
    <property type="molecule type" value="Genomic_DNA"/>
</dbReference>
<sequence>MEAIKAKQPQKLTNECSATNVAATAPLSLPLSPAARRKAGLNFPVLCQLTANFYALLLLLAALSALRKFLLETPLTGSALQKVKQIRERKELLTQIDALIWLLLRLFFAATPKIKRKKLREQKKVAKFWSLVAEIAKKGKMRLQPIERWIERLIERLSELSNLYRFARLANRLNACETQSLLSRAPPENEKPFDTPLSVTSRFVIPSTPRAVRAPTRAAAGTG</sequence>
<feature type="transmembrane region" description="Helical" evidence="1">
    <location>
        <begin position="45"/>
        <end position="66"/>
    </location>
</feature>
<comment type="caution">
    <text evidence="2">The sequence shown here is derived from an EMBL/GenBank/DDBJ whole genome shotgun (WGS) entry which is preliminary data.</text>
</comment>
<dbReference type="RefSeq" id="WP_259096634.1">
    <property type="nucleotide sequence ID" value="NZ_CP130454.1"/>
</dbReference>
<organism evidence="2 3">
    <name type="scientific">Candidatus Fervidibacter sacchari</name>
    <dbReference type="NCBI Taxonomy" id="1448929"/>
    <lineage>
        <taxon>Bacteria</taxon>
        <taxon>Candidatus Fervidibacterota</taxon>
        <taxon>Candidatus Fervidibacter</taxon>
    </lineage>
</organism>
<name>A0ABT2ESC0_9BACT</name>